<feature type="region of interest" description="Disordered" evidence="1">
    <location>
        <begin position="1"/>
        <end position="31"/>
    </location>
</feature>
<dbReference type="Pfam" id="PF04720">
    <property type="entry name" value="PDDEXK_6"/>
    <property type="match status" value="1"/>
</dbReference>
<feature type="compositionally biased region" description="Basic and acidic residues" evidence="1">
    <location>
        <begin position="16"/>
        <end position="25"/>
    </location>
</feature>
<feature type="compositionally biased region" description="Polar residues" evidence="1">
    <location>
        <begin position="1"/>
        <end position="10"/>
    </location>
</feature>
<dbReference type="NCBIfam" id="TIGR01615">
    <property type="entry name" value="A_thal_3542"/>
    <property type="match status" value="1"/>
</dbReference>
<proteinExistence type="predicted"/>
<evidence type="ECO:0000313" key="2">
    <source>
        <dbReference type="EMBL" id="KAF5948349.1"/>
    </source>
</evidence>
<sequence length="314" mass="35815">MSNTKTTSKAPITRRNSGESDKYSGESESPGLMIFEFLEDNEKSPDSSCNSGNSFDIDDFVENDDEEDENCYDGEGNTNRAFWESQEQLLQATLRRSTSLESKIRQATKDALRELNSEGVGCVCRRPVSDNCRNCMQNEISNRLRTAGHNCTICKSKWKGSPDIPSGEHTYLEVMDNTSSKRGETIRVVIELNFRAEFKMARASEEYNHLIHQLPEVFVGKAERLRALIKILCYAAKKCMEAKKMHMAPWRKHKYMQSKWFGKHEQINSTNSTLAPIMPVKHLDRPPKQRASMLTFDLLENMPSFHCSAAIRVV</sequence>
<gene>
    <name evidence="2" type="ORF">HYC85_014306</name>
</gene>
<reference evidence="2 3" key="2">
    <citation type="submission" date="2020-07" db="EMBL/GenBank/DDBJ databases">
        <title>Genome assembly of wild tea tree DASZ reveals pedigree and selection history of tea varieties.</title>
        <authorList>
            <person name="Zhang W."/>
        </authorList>
    </citation>
    <scope>NUCLEOTIDE SEQUENCE [LARGE SCALE GENOMIC DNA]</scope>
    <source>
        <strain evidence="3">cv. G240</strain>
        <tissue evidence="2">Leaf</tissue>
    </source>
</reference>
<organism evidence="2 3">
    <name type="scientific">Camellia sinensis</name>
    <name type="common">Tea plant</name>
    <name type="synonym">Thea sinensis</name>
    <dbReference type="NCBI Taxonomy" id="4442"/>
    <lineage>
        <taxon>Eukaryota</taxon>
        <taxon>Viridiplantae</taxon>
        <taxon>Streptophyta</taxon>
        <taxon>Embryophyta</taxon>
        <taxon>Tracheophyta</taxon>
        <taxon>Spermatophyta</taxon>
        <taxon>Magnoliopsida</taxon>
        <taxon>eudicotyledons</taxon>
        <taxon>Gunneridae</taxon>
        <taxon>Pentapetalae</taxon>
        <taxon>asterids</taxon>
        <taxon>Ericales</taxon>
        <taxon>Theaceae</taxon>
        <taxon>Camellia</taxon>
    </lineage>
</organism>
<evidence type="ECO:0000256" key="1">
    <source>
        <dbReference type="SAM" id="MobiDB-lite"/>
    </source>
</evidence>
<dbReference type="PANTHER" id="PTHR31579">
    <property type="entry name" value="OS03G0796600 PROTEIN"/>
    <property type="match status" value="1"/>
</dbReference>
<accession>A0A7J7H644</accession>
<dbReference type="EMBL" id="JACBKZ010000006">
    <property type="protein sequence ID" value="KAF5948349.1"/>
    <property type="molecule type" value="Genomic_DNA"/>
</dbReference>
<protein>
    <submittedName>
        <fullName evidence="2">Uncharacterized protein</fullName>
    </submittedName>
</protein>
<name>A0A7J7H644_CAMSI</name>
<reference evidence="3" key="1">
    <citation type="journal article" date="2020" name="Nat. Commun.">
        <title>Genome assembly of wild tea tree DASZ reveals pedigree and selection history of tea varieties.</title>
        <authorList>
            <person name="Zhang W."/>
            <person name="Zhang Y."/>
            <person name="Qiu H."/>
            <person name="Guo Y."/>
            <person name="Wan H."/>
            <person name="Zhang X."/>
            <person name="Scossa F."/>
            <person name="Alseekh S."/>
            <person name="Zhang Q."/>
            <person name="Wang P."/>
            <person name="Xu L."/>
            <person name="Schmidt M.H."/>
            <person name="Jia X."/>
            <person name="Li D."/>
            <person name="Zhu A."/>
            <person name="Guo F."/>
            <person name="Chen W."/>
            <person name="Ni D."/>
            <person name="Usadel B."/>
            <person name="Fernie A.R."/>
            <person name="Wen W."/>
        </authorList>
    </citation>
    <scope>NUCLEOTIDE SEQUENCE [LARGE SCALE GENOMIC DNA]</scope>
    <source>
        <strain evidence="3">cv. G240</strain>
    </source>
</reference>
<comment type="caution">
    <text evidence="2">The sequence shown here is derived from an EMBL/GenBank/DDBJ whole genome shotgun (WGS) entry which is preliminary data.</text>
</comment>
<dbReference type="Proteomes" id="UP000593564">
    <property type="component" value="Unassembled WGS sequence"/>
</dbReference>
<dbReference type="InterPro" id="IPR006502">
    <property type="entry name" value="PDDEXK-like"/>
</dbReference>
<dbReference type="AlphaFoldDB" id="A0A7J7H644"/>
<dbReference type="PANTHER" id="PTHR31579:SF58">
    <property type="entry name" value="PLANT-SPECIFIC DOMAIN TIGR01615 FAMILY PROTEIN"/>
    <property type="match status" value="1"/>
</dbReference>
<keyword evidence="3" id="KW-1185">Reference proteome</keyword>
<evidence type="ECO:0000313" key="3">
    <source>
        <dbReference type="Proteomes" id="UP000593564"/>
    </source>
</evidence>